<dbReference type="PROSITE" id="PS50234">
    <property type="entry name" value="VWFA"/>
    <property type="match status" value="1"/>
</dbReference>
<reference evidence="5" key="2">
    <citation type="submission" date="2016-01" db="EMBL/GenBank/DDBJ databases">
        <title>Complete genome sequence of Agromyces aureus AR33T and comparison with related organisms.</title>
        <authorList>
            <person name="Corretto E."/>
            <person name="Antonielli L."/>
            <person name="Sessitsch A."/>
            <person name="Brader G."/>
        </authorList>
    </citation>
    <scope>NUCLEOTIDE SEQUENCE [LARGE SCALE GENOMIC DNA]</scope>
    <source>
        <strain evidence="5">AR33</strain>
    </source>
</reference>
<evidence type="ECO:0000256" key="1">
    <source>
        <dbReference type="SAM" id="MobiDB-lite"/>
    </source>
</evidence>
<keyword evidence="2" id="KW-1133">Transmembrane helix</keyword>
<accession>A0A191WHS4</accession>
<evidence type="ECO:0000256" key="2">
    <source>
        <dbReference type="SAM" id="Phobius"/>
    </source>
</evidence>
<feature type="transmembrane region" description="Helical" evidence="2">
    <location>
        <begin position="31"/>
        <end position="55"/>
    </location>
</feature>
<feature type="compositionally biased region" description="Low complexity" evidence="1">
    <location>
        <begin position="67"/>
        <end position="109"/>
    </location>
</feature>
<feature type="region of interest" description="Disordered" evidence="1">
    <location>
        <begin position="1"/>
        <end position="29"/>
    </location>
</feature>
<dbReference type="SMART" id="SM00327">
    <property type="entry name" value="VWA"/>
    <property type="match status" value="1"/>
</dbReference>
<sequence length="3262" mass="337109">MKLNWFGTRNDDHAQGPRRSRRRREAERARTLRGVIASIAVGGLLVVGLPTMAFAEGVTPTDPPTEQPITTTETTPPTEAATPTEEATPTEAATPTEEATPTESATPTEEAAEPPAEEAPAAKQAAKESAAGDVGVFSVFPADTANCTTECGNLQITNTVSGGSATPDQWTIHAVRLSNSDNYNFTSGQTRSVPRNNTYTLYAENGPANYTTTGFTCSVGGSGGGDPTFNAANRTVTFSNSNGNPTQKFANCTFTQTFTGPGTINVQVGGVRTGISAVAGLAGVTLQLYTDNAGSFGSIINQPWATCVSLASGVCTFTVPAPNGARYWVAQATPGVPGGWTKNGTLATGTTPASAPYRFQTSVINNGGTYSSTSDFMIATGNTTNNASGGIWQNSLANPPASQKCGVRVALVIDLSGSVAPNFTELKNAAKGFVTALQGTPSQVGIFTFNNVAPASSGANLGITPVSTVAGANTVRNHIDGFSTPTEATNWDRGIYQVATSGTQYDLAVVLTDGNPTVYSNDEGPGNRTRFREVENGVFSANAVKALGTRVIGFGVGDGVGGSPDNLIAISGNTLNSDYFQSADYDEAGTILRNLALGACEGSISVVKQVVSSTSTGESKTGQTPAGGWKFTAAPTTGGITPASQEGTTAAGTGAVNLPLTFAGGTTSGTVNVTEDPQGHSIVQTSGKNAVCTDVATGAAITVGNLATGFSVPVSSTQAITCTVWNRPPLPQATYSVNKVWVVNGVTYQNGQQPIGLTAQLTVGGTNTPWVTVQGPVPANTVISLNETTGVGSRDLCRITDSKVTLANGAAPGNGALPYSATLQPGDNTYTITNTVTCDSQLTLKKTVTNGGVAPSVWNLDAVAPGGSLPGPNGATGTPGATALVTPNTTYPLVETGDPRYVQTLGLNAVPVPPATGSWNCEQVNAGGTVIPGFSDGLNGGVTVPLGFRVQCTAVNQTALLTLIKDVVELEGTDPDPSDWTLTATPNVAIPGLNPASTTTGNTVLVRPGTSYTISESGGPAGYQLRDIQCKTTAGGDYVVTSTVTVAALATGTCIVTNEPIAPQIKLTKVVTGNVAPANQWYLSATAGGTVVGGDGGTGGFVDVPAGVPLTLAESTSLPNAGEFLPGTWSCSKNGGAPVAGPSVPALAPGDKVDCTVTNTLKPIVPTITKTAAIPTANANGTWTIGYDIVVKNPSNFQDLTYTLSDQLKFGTSVTVNSATYQLQPAGAVTAWSVPFANVQAFAGVPTLLKATQQTWHVTVNATVAPNTVPSTDPAACKTGTPGNVGFLNSAVMTVAGTTYPAQDCAVPVNPTITKVGGTAVDNGDGTWTLPYTITVTNPSATTGVVYDLRDKLALPASVTQVGPPVVVSKPGGVTTVPTWTGAVPNDLLADDIALAGGAAAHVYQISVQVSIDSGDPAYTCPSAGGLNNTATLVSGNQTTDATGCVTVNSPTITHTKAVVPGSVSQGSDGKWTIAYDLVVKNTTAVGGLYTLADSLHFGTGVVLTGASYALTKDSVAYPTSWAGSGNIAVDAYLAGNTTTTYRITVSGIGLTGPDLTPAQSACPTGGSANAAFNNTSTLKVAGTSTDASACGFPSAPKIVKSGATSMQRLDDGTWDVSYTLTVSNTDPGAKPSYYTLTDDPAFPAGVDYLSYQIDAQAPVTPYDGSPFTVASNKAIAADAVDVYTVVINVDAPAGEIPPAELECKTDNNPGGVGFLNNAIVTSGEITRTDDDCTNIDRGGEPTVEKGNPTVTQDADGVWTIVYDVTVTGNEDFVSKYTLDDTLRFGPEVDVLSATWTGETSGEWPGPVGGPPTDETAKLVPTDKVIGIAGVHEYTVTVTAKVDKAAFTDPTTNTCAFTEVDPNVGFLNEATLTSNGISSSDTGCGLPAQPKIEKSSVGDVTKVGDHWEATYTVTVQNLSATQALVYDLSDTPDFAGDVSITDREVTSSDVTVNPAWNGASSSDDVVVEDQELLGGATHTFTVVVSFTVDDVDGSDELLCEGEDGKGLLNGATVTSGDTYTDDACFDVPVVVLLDKEWVIDGGAPIAWDSDDLPDGFSAQGTLDGQNVEWDTEYGPYALNDEVTVGETGVQVPENCELVDSSGTGDQTLENTFNTFLVTNYVDCTQTVTLTKVVQNPNGGDAVAADWTLSGENVGDDSDTFTGEGTASGTVDVNVGYTLNEVSTKWVNGVEYEVTATWTCESESGPDAFTLLSTPGSVNATLTVNTLGASVDCTITNSDIAPTLELEKIVKPDSVATDFPPSLWTLTASDNGTTVIEGDGAASGPVESNVSYDLAESADFEGSDEFESGEWVCFDNSQTPPVPVELDDDAVVLQPGQDVSCSITNTANPATYEVDKTVESAEQQADGSWLITYEVTVENTSVVSPLTYDLIDDLSSFGEGITIDEATWSSTNGDSGDWGDLPDTLEETLATDQPLEAGAEDVFTVIVSATVTEEAWTGETTVCSLPGSTEAGGFRNVATITINERPEVRTDCDEPGQATAVKSLFDGAQPTLNGDGTFTVKYKIEVTNESDKDLFYDLSDTPAFPAGTTFTATAVDPDGDPVGDWTGVDPDTVLADDWVIPAADGEPTVQTWVITATANVETITEIDDVKCVESTSGKGFFNGGSFSSGTIETDLEACVNIPVAKLTLTKHVDNTAIERLPITGGVASDWSLFADGPVLVDAVGNEDGVTTVVPVGEYGLWEQAIADPSSPLVPDYYDASAWECEPNEATEASSEEDPITHLIELAAGDDVTCTITNTVFAVDVGIEKRADLPEGVTAVDDTEDNEFEWVLTVTNNGRAVANLEVTDLIDPQLEITGPATFDPAENWTEDTEGNAFSATYSGVFAAGQVATIRIPVKVLPVEVEAPPAVGPDDPAPVLPPLNTEPIPNEACVAILGPDEELELSADVDLGPVADLLDLDETNDCAEAEVPVKRVDAGAYVRCIADVPWLYFDVQATENVTPGEITVTWTSADGTLTKVQTVPWDARNGRLLWPGAAVDADGIPYQFPGWRPITEEDLANPGSVVPGTRFLDLILDETVDTYPWRDTENGATITFSVNPSQSVLAVYPQALPTCAIDRPAELQIDKTASVTSTKAGGDYSYSLQVTSVGTGATNPTEVFDEIPANLRVDSITTAPAPAFPRWENCEVTGKDSSGYGGTLHCDLLGQLGPNFTSAPVIDLAVHVKEGTKVSTIENTGEVCWQTADDTEPVTECAEDTVPVTLLGGTAVTGFAGGPWVWGAAGLLVLGSLAVIWVTIRRRREAAAD</sequence>
<dbReference type="Pfam" id="PF19403">
    <property type="entry name" value="SpaA_2"/>
    <property type="match status" value="5"/>
</dbReference>
<evidence type="ECO:0000313" key="4">
    <source>
        <dbReference type="EMBL" id="ANJ27729.1"/>
    </source>
</evidence>
<keyword evidence="2" id="KW-0812">Transmembrane</keyword>
<name>A0A191WHS4_9MICO</name>
<evidence type="ECO:0000259" key="3">
    <source>
        <dbReference type="PROSITE" id="PS50234"/>
    </source>
</evidence>
<dbReference type="KEGG" id="agy:ATC03_14430"/>
<dbReference type="STRING" id="453304.ATC03_14430"/>
<dbReference type="CDD" id="cd00198">
    <property type="entry name" value="vWFA"/>
    <property type="match status" value="1"/>
</dbReference>
<protein>
    <recommendedName>
        <fullName evidence="3">VWFA domain-containing protein</fullName>
    </recommendedName>
</protein>
<feature type="region of interest" description="Disordered" evidence="1">
    <location>
        <begin position="57"/>
        <end position="127"/>
    </location>
</feature>
<feature type="domain" description="VWFA" evidence="3">
    <location>
        <begin position="408"/>
        <end position="595"/>
    </location>
</feature>
<feature type="compositionally biased region" description="Low complexity" evidence="1">
    <location>
        <begin position="118"/>
        <end position="127"/>
    </location>
</feature>
<dbReference type="Proteomes" id="UP000078437">
    <property type="component" value="Chromosome"/>
</dbReference>
<keyword evidence="5" id="KW-1185">Reference proteome</keyword>
<proteinExistence type="predicted"/>
<feature type="transmembrane region" description="Helical" evidence="2">
    <location>
        <begin position="3233"/>
        <end position="3253"/>
    </location>
</feature>
<reference evidence="4 5" key="1">
    <citation type="journal article" date="2016" name="Int. J. Syst. Evol. Microbiol.">
        <title>Agromyces aureus sp. nov., isolated from the rhizosphere of Salix caprea L. grown in a heavy-metal-contaminated soil.</title>
        <authorList>
            <person name="Corretto E."/>
            <person name="Antonielli L."/>
            <person name="Sessitsch A."/>
            <person name="Compant S."/>
            <person name="Gorfer M."/>
            <person name="Kuffner M."/>
            <person name="Brader G."/>
        </authorList>
    </citation>
    <scope>NUCLEOTIDE SEQUENCE [LARGE SCALE GENOMIC DNA]</scope>
    <source>
        <strain evidence="4 5">AR33</strain>
    </source>
</reference>
<dbReference type="EMBL" id="CP013979">
    <property type="protein sequence ID" value="ANJ27729.1"/>
    <property type="molecule type" value="Genomic_DNA"/>
</dbReference>
<dbReference type="InterPro" id="IPR045826">
    <property type="entry name" value="SpaA_PFL_dom_2"/>
</dbReference>
<evidence type="ECO:0000313" key="5">
    <source>
        <dbReference type="Proteomes" id="UP000078437"/>
    </source>
</evidence>
<gene>
    <name evidence="4" type="ORF">ATC03_14430</name>
</gene>
<organism evidence="4 5">
    <name type="scientific">Agromyces aureus</name>
    <dbReference type="NCBI Taxonomy" id="453304"/>
    <lineage>
        <taxon>Bacteria</taxon>
        <taxon>Bacillati</taxon>
        <taxon>Actinomycetota</taxon>
        <taxon>Actinomycetes</taxon>
        <taxon>Micrococcales</taxon>
        <taxon>Microbacteriaceae</taxon>
        <taxon>Agromyces</taxon>
    </lineage>
</organism>
<dbReference type="SUPFAM" id="SSF53300">
    <property type="entry name" value="vWA-like"/>
    <property type="match status" value="1"/>
</dbReference>
<keyword evidence="2" id="KW-0472">Membrane</keyword>
<dbReference type="InterPro" id="IPR002035">
    <property type="entry name" value="VWF_A"/>
</dbReference>
<dbReference type="Gene3D" id="3.40.50.410">
    <property type="entry name" value="von Willebrand factor, type A domain"/>
    <property type="match status" value="1"/>
</dbReference>
<dbReference type="InterPro" id="IPR036465">
    <property type="entry name" value="vWFA_dom_sf"/>
</dbReference>